<proteinExistence type="inferred from homology"/>
<accession>A0ABP9CE87</accession>
<keyword evidence="3 4" id="KW-0592">Phosphate transport</keyword>
<dbReference type="InterPro" id="IPR005673">
    <property type="entry name" value="ABC_phos-bd_PstS"/>
</dbReference>
<name>A0ABP9CE87_9ACTN</name>
<feature type="domain" description="PBP" evidence="6">
    <location>
        <begin position="71"/>
        <end position="366"/>
    </location>
</feature>
<feature type="compositionally biased region" description="Basic residues" evidence="5">
    <location>
        <begin position="11"/>
        <end position="20"/>
    </location>
</feature>
<dbReference type="PIRSF" id="PIRSF002756">
    <property type="entry name" value="PstS"/>
    <property type="match status" value="1"/>
</dbReference>
<dbReference type="Pfam" id="PF12849">
    <property type="entry name" value="PBP_like_2"/>
    <property type="match status" value="1"/>
</dbReference>
<evidence type="ECO:0000259" key="6">
    <source>
        <dbReference type="Pfam" id="PF12849"/>
    </source>
</evidence>
<reference evidence="8" key="1">
    <citation type="journal article" date="2019" name="Int. J. Syst. Evol. Microbiol.">
        <title>The Global Catalogue of Microorganisms (GCM) 10K type strain sequencing project: providing services to taxonomists for standard genome sequencing and annotation.</title>
        <authorList>
            <consortium name="The Broad Institute Genomics Platform"/>
            <consortium name="The Broad Institute Genome Sequencing Center for Infectious Disease"/>
            <person name="Wu L."/>
            <person name="Ma J."/>
        </authorList>
    </citation>
    <scope>NUCLEOTIDE SEQUENCE [LARGE SCALE GENOMIC DNA]</scope>
    <source>
        <strain evidence="8">JCM 18542</strain>
    </source>
</reference>
<keyword evidence="8" id="KW-1185">Reference proteome</keyword>
<evidence type="ECO:0000313" key="8">
    <source>
        <dbReference type="Proteomes" id="UP001500839"/>
    </source>
</evidence>
<dbReference type="InterPro" id="IPR024370">
    <property type="entry name" value="PBP_domain"/>
</dbReference>
<evidence type="ECO:0000313" key="7">
    <source>
        <dbReference type="EMBL" id="GAA4809291.1"/>
    </source>
</evidence>
<dbReference type="Proteomes" id="UP001500839">
    <property type="component" value="Unassembled WGS sequence"/>
</dbReference>
<gene>
    <name evidence="7" type="primary">pstS</name>
    <name evidence="7" type="ORF">GCM10023353_11520</name>
</gene>
<comment type="caution">
    <text evidence="7">The sequence shown here is derived from an EMBL/GenBank/DDBJ whole genome shotgun (WGS) entry which is preliminary data.</text>
</comment>
<dbReference type="Gene3D" id="3.40.190.10">
    <property type="entry name" value="Periplasmic binding protein-like II"/>
    <property type="match status" value="2"/>
</dbReference>
<evidence type="ECO:0000256" key="3">
    <source>
        <dbReference type="ARBA" id="ARBA00022592"/>
    </source>
</evidence>
<dbReference type="CDD" id="cd13565">
    <property type="entry name" value="PBP2_PstS"/>
    <property type="match status" value="1"/>
</dbReference>
<protein>
    <recommendedName>
        <fullName evidence="4">Phosphate-binding protein</fullName>
    </recommendedName>
</protein>
<dbReference type="SUPFAM" id="SSF53850">
    <property type="entry name" value="Periplasmic binding protein-like II"/>
    <property type="match status" value="1"/>
</dbReference>
<evidence type="ECO:0000256" key="1">
    <source>
        <dbReference type="ARBA" id="ARBA00008725"/>
    </source>
</evidence>
<sequence>MQTPQLQNGRATRRGRRANRRTAAAGRTIGTLGLAAATVMTVAACGSDNNSAAAAAGTGAAAAAQDFQVDCADARALSAAGSSAQKNAMDQFTAAYIAACGDQGANLAYTASGSGDGRKQFIADQVDFAGSDSAITGEQQQQAMARCGGGEVWNLPMVFGPVALAYNLPGVDGLVLDGPTAAKIFSGQVTTWNDPAIAALNPDAALPATPIGVVYRSDSSGTTDNFQTYLETASDGVWTQGAGSDFVGGVGNGSKGSAGVAQAVSSAEGSITYVEASFATQSGLQTARIDSGAGPVELTPETAATAISQVEFVNPGSNDLAMDLTSIYGTEEPGAYPLVLATYEIVCGSGYDEQTAGAVKAFLNVAAGPGQKGLADIGYVPLPDDLRSTLTDAIDSITAG</sequence>
<keyword evidence="2 4" id="KW-0813">Transport</keyword>
<evidence type="ECO:0000256" key="5">
    <source>
        <dbReference type="SAM" id="MobiDB-lite"/>
    </source>
</evidence>
<evidence type="ECO:0000256" key="4">
    <source>
        <dbReference type="PIRNR" id="PIRNR002756"/>
    </source>
</evidence>
<organism evidence="7 8">
    <name type="scientific">Tomitella cavernea</name>
    <dbReference type="NCBI Taxonomy" id="1387982"/>
    <lineage>
        <taxon>Bacteria</taxon>
        <taxon>Bacillati</taxon>
        <taxon>Actinomycetota</taxon>
        <taxon>Actinomycetes</taxon>
        <taxon>Mycobacteriales</taxon>
        <taxon>Tomitella</taxon>
    </lineage>
</organism>
<dbReference type="PANTHER" id="PTHR42996">
    <property type="entry name" value="PHOSPHATE-BINDING PROTEIN PSTS"/>
    <property type="match status" value="1"/>
</dbReference>
<feature type="region of interest" description="Disordered" evidence="5">
    <location>
        <begin position="1"/>
        <end position="23"/>
    </location>
</feature>
<dbReference type="InterPro" id="IPR050962">
    <property type="entry name" value="Phosphate-bind_PstS"/>
</dbReference>
<dbReference type="NCBIfam" id="TIGR00975">
    <property type="entry name" value="3a0107s03"/>
    <property type="match status" value="1"/>
</dbReference>
<comment type="similarity">
    <text evidence="1 4">Belongs to the PstS family.</text>
</comment>
<dbReference type="EMBL" id="BAABKQ010000001">
    <property type="protein sequence ID" value="GAA4809291.1"/>
    <property type="molecule type" value="Genomic_DNA"/>
</dbReference>
<evidence type="ECO:0000256" key="2">
    <source>
        <dbReference type="ARBA" id="ARBA00022448"/>
    </source>
</evidence>
<dbReference type="PANTHER" id="PTHR42996:SF1">
    <property type="entry name" value="PHOSPHATE-BINDING PROTEIN PSTS"/>
    <property type="match status" value="1"/>
</dbReference>